<feature type="domain" description="Endonuclease/exonuclease/phosphatase" evidence="1">
    <location>
        <begin position="59"/>
        <end position="169"/>
    </location>
</feature>
<gene>
    <name evidence="2" type="ORF">F511_21072</name>
</gene>
<evidence type="ECO:0000313" key="3">
    <source>
        <dbReference type="Proteomes" id="UP000250235"/>
    </source>
</evidence>
<dbReference type="Gene3D" id="3.60.10.10">
    <property type="entry name" value="Endonuclease/exonuclease/phosphatase"/>
    <property type="match status" value="1"/>
</dbReference>
<evidence type="ECO:0000259" key="1">
    <source>
        <dbReference type="Pfam" id="PF03372"/>
    </source>
</evidence>
<name>A0A2Z7CQM1_9LAMI</name>
<dbReference type="SUPFAM" id="SSF56219">
    <property type="entry name" value="DNase I-like"/>
    <property type="match status" value="1"/>
</dbReference>
<keyword evidence="3" id="KW-1185">Reference proteome</keyword>
<dbReference type="OrthoDB" id="1748181at2759"/>
<dbReference type="PANTHER" id="PTHR33710">
    <property type="entry name" value="BNAC02G09200D PROTEIN"/>
    <property type="match status" value="1"/>
</dbReference>
<dbReference type="InterPro" id="IPR005135">
    <property type="entry name" value="Endo/exonuclease/phosphatase"/>
</dbReference>
<dbReference type="Pfam" id="PF03372">
    <property type="entry name" value="Exo_endo_phos"/>
    <property type="match status" value="1"/>
</dbReference>
<dbReference type="Proteomes" id="UP000250235">
    <property type="component" value="Unassembled WGS sequence"/>
</dbReference>
<dbReference type="InterPro" id="IPR036691">
    <property type="entry name" value="Endo/exonu/phosph_ase_sf"/>
</dbReference>
<dbReference type="EMBL" id="KQ995314">
    <property type="protein sequence ID" value="KZV47116.1"/>
    <property type="molecule type" value="Genomic_DNA"/>
</dbReference>
<dbReference type="AlphaFoldDB" id="A0A2Z7CQM1"/>
<dbReference type="GO" id="GO:0003824">
    <property type="term" value="F:catalytic activity"/>
    <property type="evidence" value="ECO:0007669"/>
    <property type="project" value="InterPro"/>
</dbReference>
<dbReference type="PANTHER" id="PTHR33710:SF71">
    <property type="entry name" value="ENDONUCLEASE_EXONUCLEASE_PHOSPHATASE DOMAIN-CONTAINING PROTEIN"/>
    <property type="match status" value="1"/>
</dbReference>
<protein>
    <recommendedName>
        <fullName evidence="1">Endonuclease/exonuclease/phosphatase domain-containing protein</fullName>
    </recommendedName>
</protein>
<sequence>MSFIHNFSCNGNGRILLLWKNSTVKIELIGMDEQILHVSVCCLASGFNFVLSSVYGLHTIVHRRPLWENLKSFGQNLDLPWLLIGDFNNVVSPDEKIGGLAVTNHELRDITDCISHLELVDTQHVGCYFTWTNNVVCSKLDRVMVNPCWLLGNFDICTEFLPPGCISDHSLSITTFFKAARRRNIPFKFYNMWCSHADFENLIRAC</sequence>
<proteinExistence type="predicted"/>
<accession>A0A2Z7CQM1</accession>
<reference evidence="2 3" key="1">
    <citation type="journal article" date="2015" name="Proc. Natl. Acad. Sci. U.S.A.">
        <title>The resurrection genome of Boea hygrometrica: A blueprint for survival of dehydration.</title>
        <authorList>
            <person name="Xiao L."/>
            <person name="Yang G."/>
            <person name="Zhang L."/>
            <person name="Yang X."/>
            <person name="Zhao S."/>
            <person name="Ji Z."/>
            <person name="Zhou Q."/>
            <person name="Hu M."/>
            <person name="Wang Y."/>
            <person name="Chen M."/>
            <person name="Xu Y."/>
            <person name="Jin H."/>
            <person name="Xiao X."/>
            <person name="Hu G."/>
            <person name="Bao F."/>
            <person name="Hu Y."/>
            <person name="Wan P."/>
            <person name="Li L."/>
            <person name="Deng X."/>
            <person name="Kuang T."/>
            <person name="Xiang C."/>
            <person name="Zhu J.K."/>
            <person name="Oliver M.J."/>
            <person name="He Y."/>
        </authorList>
    </citation>
    <scope>NUCLEOTIDE SEQUENCE [LARGE SCALE GENOMIC DNA]</scope>
    <source>
        <strain evidence="3">cv. XS01</strain>
    </source>
</reference>
<organism evidence="2 3">
    <name type="scientific">Dorcoceras hygrometricum</name>
    <dbReference type="NCBI Taxonomy" id="472368"/>
    <lineage>
        <taxon>Eukaryota</taxon>
        <taxon>Viridiplantae</taxon>
        <taxon>Streptophyta</taxon>
        <taxon>Embryophyta</taxon>
        <taxon>Tracheophyta</taxon>
        <taxon>Spermatophyta</taxon>
        <taxon>Magnoliopsida</taxon>
        <taxon>eudicotyledons</taxon>
        <taxon>Gunneridae</taxon>
        <taxon>Pentapetalae</taxon>
        <taxon>asterids</taxon>
        <taxon>lamiids</taxon>
        <taxon>Lamiales</taxon>
        <taxon>Gesneriaceae</taxon>
        <taxon>Didymocarpoideae</taxon>
        <taxon>Trichosporeae</taxon>
        <taxon>Loxocarpinae</taxon>
        <taxon>Dorcoceras</taxon>
    </lineage>
</organism>
<evidence type="ECO:0000313" key="2">
    <source>
        <dbReference type="EMBL" id="KZV47116.1"/>
    </source>
</evidence>